<evidence type="ECO:0000313" key="11">
    <source>
        <dbReference type="Proteomes" id="UP000068905"/>
    </source>
</evidence>
<gene>
    <name evidence="10" type="ORF">W908_00200</name>
</gene>
<feature type="chain" id="PRO_5005789472" evidence="8">
    <location>
        <begin position="22"/>
        <end position="615"/>
    </location>
</feature>
<keyword evidence="6 7" id="KW-0472">Membrane</keyword>
<dbReference type="Pfam" id="PF00085">
    <property type="entry name" value="Thioredoxin"/>
    <property type="match status" value="1"/>
</dbReference>
<dbReference type="PROSITE" id="PS51352">
    <property type="entry name" value="THIOREDOXIN_2"/>
    <property type="match status" value="1"/>
</dbReference>
<dbReference type="STRING" id="1125411.W908_00200"/>
<dbReference type="Gene3D" id="3.40.30.10">
    <property type="entry name" value="Glutaredoxin"/>
    <property type="match status" value="1"/>
</dbReference>
<keyword evidence="8" id="KW-0732">Signal</keyword>
<dbReference type="PANTHER" id="PTHR32234:SF0">
    <property type="entry name" value="THIOL:DISULFIDE INTERCHANGE PROTEIN DSBD"/>
    <property type="match status" value="1"/>
</dbReference>
<evidence type="ECO:0000256" key="3">
    <source>
        <dbReference type="ARBA" id="ARBA00022692"/>
    </source>
</evidence>
<dbReference type="PANTHER" id="PTHR32234">
    <property type="entry name" value="THIOL:DISULFIDE INTERCHANGE PROTEIN DSBD"/>
    <property type="match status" value="1"/>
</dbReference>
<feature type="transmembrane region" description="Helical" evidence="7">
    <location>
        <begin position="277"/>
        <end position="297"/>
    </location>
</feature>
<evidence type="ECO:0000256" key="8">
    <source>
        <dbReference type="SAM" id="SignalP"/>
    </source>
</evidence>
<evidence type="ECO:0000256" key="5">
    <source>
        <dbReference type="ARBA" id="ARBA00022989"/>
    </source>
</evidence>
<feature type="signal peptide" evidence="8">
    <location>
        <begin position="1"/>
        <end position="21"/>
    </location>
</feature>
<dbReference type="InterPro" id="IPR013766">
    <property type="entry name" value="Thioredoxin_domain"/>
</dbReference>
<dbReference type="SUPFAM" id="SSF74863">
    <property type="entry name" value="Thiol:disulfide interchange protein DsbD, N-terminal domain (DsbD-alpha)"/>
    <property type="match status" value="1"/>
</dbReference>
<dbReference type="SUPFAM" id="SSF52833">
    <property type="entry name" value="Thioredoxin-like"/>
    <property type="match status" value="1"/>
</dbReference>
<evidence type="ECO:0000256" key="1">
    <source>
        <dbReference type="ARBA" id="ARBA00004651"/>
    </source>
</evidence>
<dbReference type="Proteomes" id="UP000068905">
    <property type="component" value="Chromosome"/>
</dbReference>
<evidence type="ECO:0000313" key="10">
    <source>
        <dbReference type="EMBL" id="ALE01165.1"/>
    </source>
</evidence>
<name>A0A0M3T1L3_9GAMM</name>
<feature type="transmembrane region" description="Helical" evidence="7">
    <location>
        <begin position="417"/>
        <end position="438"/>
    </location>
</feature>
<dbReference type="InterPro" id="IPR028250">
    <property type="entry name" value="DsbDN"/>
</dbReference>
<dbReference type="GO" id="GO:0045454">
    <property type="term" value="P:cell redox homeostasis"/>
    <property type="evidence" value="ECO:0007669"/>
    <property type="project" value="TreeGrafter"/>
</dbReference>
<feature type="domain" description="Thioredoxin" evidence="9">
    <location>
        <begin position="475"/>
        <end position="614"/>
    </location>
</feature>
<dbReference type="GO" id="GO:0005886">
    <property type="term" value="C:plasma membrane"/>
    <property type="evidence" value="ECO:0007669"/>
    <property type="project" value="UniProtKB-SubCell"/>
</dbReference>
<dbReference type="GO" id="GO:0017004">
    <property type="term" value="P:cytochrome complex assembly"/>
    <property type="evidence" value="ECO:0007669"/>
    <property type="project" value="UniProtKB-KW"/>
</dbReference>
<feature type="transmembrane region" description="Helical" evidence="7">
    <location>
        <begin position="363"/>
        <end position="382"/>
    </location>
</feature>
<reference evidence="10 11" key="1">
    <citation type="journal article" date="2015" name="Genome Announc.">
        <title>Genome Sequence of 'Candidatus Thioglobus singularis' Strain PS1, a Mixotroph from the SUP05 Clade of Marine Gammaproteobacteria.</title>
        <authorList>
            <person name="Marshall K.T."/>
            <person name="Morris R.M."/>
        </authorList>
    </citation>
    <scope>NUCLEOTIDE SEQUENCE [LARGE SCALE GENOMIC DNA]</scope>
    <source>
        <strain evidence="10 11">PS1</strain>
    </source>
</reference>
<dbReference type="PATRIC" id="fig|1125411.7.peg.39"/>
<dbReference type="OrthoDB" id="9811036at2"/>
<keyword evidence="11" id="KW-1185">Reference proteome</keyword>
<keyword evidence="4" id="KW-0201">Cytochrome c-type biogenesis</keyword>
<keyword evidence="5 7" id="KW-1133">Transmembrane helix</keyword>
<dbReference type="InterPro" id="IPR003834">
    <property type="entry name" value="Cyt_c_assmbl_TM_dom"/>
</dbReference>
<evidence type="ECO:0000256" key="7">
    <source>
        <dbReference type="SAM" id="Phobius"/>
    </source>
</evidence>
<evidence type="ECO:0000256" key="4">
    <source>
        <dbReference type="ARBA" id="ARBA00022748"/>
    </source>
</evidence>
<sequence length="615" mass="67110">MKKIRFVFLLLFLNIVSQLSAETEIVLNDTSKATNAISSSLILDNDGSSDLGRPVPVNEAFELSAILTGSHSLSVKWNIKKNYYLYQDKISFAVEEATIKDVLYPEATIKNDEFFGEVSVYTSPLEIQIEVEDELSPYVILAVEHQGCWEGGVCYPPQVDRLKVSTIGAERITGSDRPTATESEKITSKKFEQGGITLFLAAFLAGLALSWTPCVYPMVPILSGIIIGQKEAPSNLNAILMSVTFVFSMSLAYGLIGASAGYFGAGINLQAVMQTPWILFVSSLIFIALALSMFGLYDIQLPSKIQTKLTNLSNAQSGGSFVGVSIMGFLSALIVGPCVTPFLATALSYVIAGGSAAKGGASLFAMGLGMGVPLIIICGWGVNTLPKAGAWMENVKRVFGFAMIAVALYLLDRILYPFLSLILWALLFSVAPVMLGVFKNLNKSISPLNILFKLLSLAVLAYGFMLWFLVAKGNGDVQQPLDSIIYGDKIDISNSIKFQIINDEERLDNLILSTNENNKMLVIKFYAEWCIACNKMERVVFTDTLVSQSLRGSQAYTVDVTDNNTFSQSILSRFSLFGPPAILFFKNGKELRDQRIIGEVNAAELTKHINNINSL</sequence>
<comment type="subcellular location">
    <subcellularLocation>
        <location evidence="1">Cell membrane</location>
        <topology evidence="1">Multi-pass membrane protein</topology>
    </subcellularLocation>
</comment>
<feature type="transmembrane region" description="Helical" evidence="7">
    <location>
        <begin position="394"/>
        <end position="411"/>
    </location>
</feature>
<feature type="transmembrane region" description="Helical" evidence="7">
    <location>
        <begin position="318"/>
        <end position="351"/>
    </location>
</feature>
<accession>A0A0M3T1L3</accession>
<dbReference type="InterPro" id="IPR036249">
    <property type="entry name" value="Thioredoxin-like_sf"/>
</dbReference>
<evidence type="ECO:0000256" key="2">
    <source>
        <dbReference type="ARBA" id="ARBA00022475"/>
    </source>
</evidence>
<proteinExistence type="predicted"/>
<dbReference type="NCBIfam" id="NF001419">
    <property type="entry name" value="PRK00293.1"/>
    <property type="match status" value="1"/>
</dbReference>
<dbReference type="RefSeq" id="WP_053819468.1">
    <property type="nucleotide sequence ID" value="NZ_CP006911.1"/>
</dbReference>
<dbReference type="Gene3D" id="2.60.40.1250">
    <property type="entry name" value="Thiol:disulfide interchange protein DsbD, N-terminal domain"/>
    <property type="match status" value="1"/>
</dbReference>
<dbReference type="AlphaFoldDB" id="A0A0M3T1L3"/>
<evidence type="ECO:0000256" key="6">
    <source>
        <dbReference type="ARBA" id="ARBA00023136"/>
    </source>
</evidence>
<keyword evidence="3 7" id="KW-0812">Transmembrane</keyword>
<dbReference type="GO" id="GO:0015035">
    <property type="term" value="F:protein-disulfide reductase activity"/>
    <property type="evidence" value="ECO:0007669"/>
    <property type="project" value="TreeGrafter"/>
</dbReference>
<evidence type="ECO:0000259" key="9">
    <source>
        <dbReference type="PROSITE" id="PS51352"/>
    </source>
</evidence>
<dbReference type="EMBL" id="CP006911">
    <property type="protein sequence ID" value="ALE01165.1"/>
    <property type="molecule type" value="Genomic_DNA"/>
</dbReference>
<feature type="transmembrane region" description="Helical" evidence="7">
    <location>
        <begin position="198"/>
        <end position="227"/>
    </location>
</feature>
<dbReference type="InterPro" id="IPR036929">
    <property type="entry name" value="DsbDN_sf"/>
</dbReference>
<protein>
    <submittedName>
        <fullName evidence="10">Protein-disulfide reductase</fullName>
    </submittedName>
</protein>
<dbReference type="Pfam" id="PF02683">
    <property type="entry name" value="DsbD_TM"/>
    <property type="match status" value="1"/>
</dbReference>
<feature type="transmembrane region" description="Helical" evidence="7">
    <location>
        <begin position="239"/>
        <end position="265"/>
    </location>
</feature>
<organism evidence="10 11">
    <name type="scientific">Candidatus Pseudothioglobus singularis PS1</name>
    <dbReference type="NCBI Taxonomy" id="1125411"/>
    <lineage>
        <taxon>Bacteria</taxon>
        <taxon>Pseudomonadati</taxon>
        <taxon>Pseudomonadota</taxon>
        <taxon>Gammaproteobacteria</taxon>
        <taxon>Candidatus Pseudothioglobaceae</taxon>
        <taxon>Candidatus Pseudothioglobus</taxon>
    </lineage>
</organism>
<dbReference type="Pfam" id="PF11412">
    <property type="entry name" value="DsbD_N"/>
    <property type="match status" value="1"/>
</dbReference>
<dbReference type="KEGG" id="tsn:W908_00200"/>
<feature type="transmembrane region" description="Helical" evidence="7">
    <location>
        <begin position="450"/>
        <end position="470"/>
    </location>
</feature>
<keyword evidence="2" id="KW-1003">Cell membrane</keyword>